<comment type="function">
    <text evidence="7">Thiolesterase that catalyzes the hydrolysis of S-D-lactoyl-glutathione to form glutathione and D-lactic acid.</text>
</comment>
<evidence type="ECO:0000259" key="8">
    <source>
        <dbReference type="SMART" id="SM00849"/>
    </source>
</evidence>
<feature type="binding site" evidence="7">
    <location>
        <position position="172"/>
    </location>
    <ligand>
        <name>Zn(2+)</name>
        <dbReference type="ChEBI" id="CHEBI:29105"/>
        <label>2</label>
    </ligand>
</feature>
<dbReference type="EC" id="3.1.2.6" evidence="7"/>
<dbReference type="InterPro" id="IPR036866">
    <property type="entry name" value="RibonucZ/Hydroxyglut_hydro"/>
</dbReference>
<dbReference type="NCBIfam" id="TIGR03413">
    <property type="entry name" value="GSH_gloB"/>
    <property type="match status" value="1"/>
</dbReference>
<comment type="subunit">
    <text evidence="7">Monomer.</text>
</comment>
<dbReference type="InterPro" id="IPR032282">
    <property type="entry name" value="HAGH_C"/>
</dbReference>
<evidence type="ECO:0000256" key="2">
    <source>
        <dbReference type="ARBA" id="ARBA00004963"/>
    </source>
</evidence>
<evidence type="ECO:0000313" key="9">
    <source>
        <dbReference type="EMBL" id="MCT7946923.1"/>
    </source>
</evidence>
<dbReference type="PIRSF" id="PIRSF005457">
    <property type="entry name" value="Glx"/>
    <property type="match status" value="1"/>
</dbReference>
<reference evidence="9" key="1">
    <citation type="journal article" date="2023" name="Int. J. Syst. Evol. Microbiol.">
        <title>&lt;i&gt;Shewanella septentrionalis&lt;/i&gt; sp. nov. and &lt;i&gt;Shewanella holmiensis&lt;/i&gt; sp. nov., isolated from Baltic Sea water and sediments.</title>
        <authorList>
            <person name="Martin-Rodriguez A.J."/>
            <person name="Thorell K."/>
            <person name="Joffre E."/>
            <person name="Jensie-Markopoulos S."/>
            <person name="Moore E.R.B."/>
            <person name="Sjoling A."/>
        </authorList>
    </citation>
    <scope>NUCLEOTIDE SEQUENCE</scope>
    <source>
        <strain evidence="9">SP1W3</strain>
    </source>
</reference>
<dbReference type="GO" id="GO:0019243">
    <property type="term" value="P:methylglyoxal catabolic process to D-lactate via S-lactoyl-glutathione"/>
    <property type="evidence" value="ECO:0007669"/>
    <property type="project" value="UniProtKB-UniRule"/>
</dbReference>
<keyword evidence="6 7" id="KW-0862">Zinc</keyword>
<feature type="domain" description="Metallo-beta-lactamase" evidence="8">
    <location>
        <begin position="22"/>
        <end position="172"/>
    </location>
</feature>
<evidence type="ECO:0000256" key="1">
    <source>
        <dbReference type="ARBA" id="ARBA00001623"/>
    </source>
</evidence>
<name>A0A9X3B2E9_9GAMM</name>
<feature type="binding site" evidence="7">
    <location>
        <position position="117"/>
    </location>
    <ligand>
        <name>Zn(2+)</name>
        <dbReference type="ChEBI" id="CHEBI:29105"/>
        <label>1</label>
    </ligand>
</feature>
<evidence type="ECO:0000256" key="6">
    <source>
        <dbReference type="ARBA" id="ARBA00022833"/>
    </source>
</evidence>
<dbReference type="SMART" id="SM00849">
    <property type="entry name" value="Lactamase_B"/>
    <property type="match status" value="1"/>
</dbReference>
<feature type="binding site" evidence="7">
    <location>
        <position position="134"/>
    </location>
    <ligand>
        <name>Zn(2+)</name>
        <dbReference type="ChEBI" id="CHEBI:29105"/>
        <label>2</label>
    </ligand>
</feature>
<gene>
    <name evidence="7 9" type="primary">gloB</name>
    <name evidence="9" type="ORF">NE536_16295</name>
</gene>
<dbReference type="RefSeq" id="WP_261273345.1">
    <property type="nucleotide sequence ID" value="NZ_JAMTCC010000030.1"/>
</dbReference>
<dbReference type="Proteomes" id="UP001155604">
    <property type="component" value="Unassembled WGS sequence"/>
</dbReference>
<evidence type="ECO:0000313" key="10">
    <source>
        <dbReference type="Proteomes" id="UP001155604"/>
    </source>
</evidence>
<feature type="binding site" evidence="7">
    <location>
        <position position="60"/>
    </location>
    <ligand>
        <name>Zn(2+)</name>
        <dbReference type="ChEBI" id="CHEBI:29105"/>
        <label>2</label>
    </ligand>
</feature>
<protein>
    <recommendedName>
        <fullName evidence="7">Hydroxyacylglutathione hydrolase</fullName>
        <ecNumber evidence="7">3.1.2.6</ecNumber>
    </recommendedName>
    <alternativeName>
        <fullName evidence="7">Glyoxalase II</fullName>
        <shortName evidence="7">Glx II</shortName>
    </alternativeName>
</protein>
<dbReference type="EMBL" id="JAMTCC010000030">
    <property type="protein sequence ID" value="MCT7946923.1"/>
    <property type="molecule type" value="Genomic_DNA"/>
</dbReference>
<evidence type="ECO:0000256" key="5">
    <source>
        <dbReference type="ARBA" id="ARBA00022801"/>
    </source>
</evidence>
<feature type="binding site" evidence="7">
    <location>
        <position position="134"/>
    </location>
    <ligand>
        <name>Zn(2+)</name>
        <dbReference type="ChEBI" id="CHEBI:29105"/>
        <label>1</label>
    </ligand>
</feature>
<dbReference type="Pfam" id="PF16123">
    <property type="entry name" value="HAGH_C"/>
    <property type="match status" value="1"/>
</dbReference>
<dbReference type="InterPro" id="IPR017782">
    <property type="entry name" value="Hydroxyacylglutathione_Hdrlase"/>
</dbReference>
<dbReference type="InterPro" id="IPR050110">
    <property type="entry name" value="Glyoxalase_II_hydrolase"/>
</dbReference>
<organism evidence="9 10">
    <name type="scientific">Shewanella septentrionalis</name>
    <dbReference type="NCBI Taxonomy" id="2952223"/>
    <lineage>
        <taxon>Bacteria</taxon>
        <taxon>Pseudomonadati</taxon>
        <taxon>Pseudomonadota</taxon>
        <taxon>Gammaproteobacteria</taxon>
        <taxon>Alteromonadales</taxon>
        <taxon>Shewanellaceae</taxon>
        <taxon>Shewanella</taxon>
    </lineage>
</organism>
<dbReference type="HAMAP" id="MF_01374">
    <property type="entry name" value="Glyoxalase_2"/>
    <property type="match status" value="1"/>
</dbReference>
<keyword evidence="5 7" id="KW-0378">Hydrolase</keyword>
<dbReference type="AlphaFoldDB" id="A0A9X3B2E9"/>
<feature type="binding site" evidence="7">
    <location>
        <position position="59"/>
    </location>
    <ligand>
        <name>Zn(2+)</name>
        <dbReference type="ChEBI" id="CHEBI:29105"/>
        <label>2</label>
    </ligand>
</feature>
<feature type="binding site" evidence="7">
    <location>
        <position position="55"/>
    </location>
    <ligand>
        <name>Zn(2+)</name>
        <dbReference type="ChEBI" id="CHEBI:29105"/>
        <label>1</label>
    </ligand>
</feature>
<comment type="pathway">
    <text evidence="2 7">Secondary metabolite metabolism; methylglyoxal degradation; (R)-lactate from methylglyoxal: step 2/2.</text>
</comment>
<dbReference type="InterPro" id="IPR001279">
    <property type="entry name" value="Metallo-B-lactamas"/>
</dbReference>
<keyword evidence="4 7" id="KW-0479">Metal-binding</keyword>
<dbReference type="CDD" id="cd07723">
    <property type="entry name" value="hydroxyacylglutathione_hydrolase_MBL-fold"/>
    <property type="match status" value="1"/>
</dbReference>
<dbReference type="GO" id="GO:0046872">
    <property type="term" value="F:metal ion binding"/>
    <property type="evidence" value="ECO:0007669"/>
    <property type="project" value="UniProtKB-KW"/>
</dbReference>
<keyword evidence="10" id="KW-1185">Reference proteome</keyword>
<dbReference type="SUPFAM" id="SSF56281">
    <property type="entry name" value="Metallo-hydrolase/oxidoreductase"/>
    <property type="match status" value="1"/>
</dbReference>
<dbReference type="PANTHER" id="PTHR43705">
    <property type="entry name" value="HYDROXYACYLGLUTATHIONE HYDROLASE"/>
    <property type="match status" value="1"/>
</dbReference>
<dbReference type="InterPro" id="IPR035680">
    <property type="entry name" value="Clx_II_MBL"/>
</dbReference>
<accession>A0A9X3B2E9</accession>
<dbReference type="GO" id="GO:0004416">
    <property type="term" value="F:hydroxyacylglutathione hydrolase activity"/>
    <property type="evidence" value="ECO:0007669"/>
    <property type="project" value="UniProtKB-UniRule"/>
</dbReference>
<comment type="caution">
    <text evidence="9">The sequence shown here is derived from an EMBL/GenBank/DDBJ whole genome shotgun (WGS) entry which is preliminary data.</text>
</comment>
<feature type="binding site" evidence="7">
    <location>
        <position position="57"/>
    </location>
    <ligand>
        <name>Zn(2+)</name>
        <dbReference type="ChEBI" id="CHEBI:29105"/>
        <label>1</label>
    </ligand>
</feature>
<comment type="cofactor">
    <cofactor evidence="7">
        <name>Zn(2+)</name>
        <dbReference type="ChEBI" id="CHEBI:29105"/>
    </cofactor>
    <text evidence="7">Binds 2 Zn(2+) ions per subunit.</text>
</comment>
<comment type="catalytic activity">
    <reaction evidence="1 7">
        <text>an S-(2-hydroxyacyl)glutathione + H2O = a 2-hydroxy carboxylate + glutathione + H(+)</text>
        <dbReference type="Rhea" id="RHEA:21864"/>
        <dbReference type="ChEBI" id="CHEBI:15377"/>
        <dbReference type="ChEBI" id="CHEBI:15378"/>
        <dbReference type="ChEBI" id="CHEBI:57925"/>
        <dbReference type="ChEBI" id="CHEBI:58896"/>
        <dbReference type="ChEBI" id="CHEBI:71261"/>
        <dbReference type="EC" id="3.1.2.6"/>
    </reaction>
</comment>
<sequence>MLTITAIKAFNDNYIWVLQQQPHTQVYVVDPGDASVVIDYLEANQLTLVGILLTHHHNDHTGGVTELQAYSQDRLTVYGPDNEKIEGITHPLHATAQPRFTLEYISGELQVLDVPGHTAGHIAYVIADALFCGDTLFSGGCGRLFEGTPAQMLNSLQQLAQLPADTRVYCAHEYTLSNLKFALAVNPNNCALQDYNERAIQLRRQDKATIPSTIALERAINPFLRASDTEIVDSIKQHFSDLNHANLDELGGFTLLRQWKDNF</sequence>
<dbReference type="PANTHER" id="PTHR43705:SF1">
    <property type="entry name" value="HYDROXYACYLGLUTATHIONE HYDROLASE GLOB"/>
    <property type="match status" value="1"/>
</dbReference>
<evidence type="ECO:0000256" key="4">
    <source>
        <dbReference type="ARBA" id="ARBA00022723"/>
    </source>
</evidence>
<comment type="similarity">
    <text evidence="3 7">Belongs to the metallo-beta-lactamase superfamily. Glyoxalase II family.</text>
</comment>
<dbReference type="Pfam" id="PF00753">
    <property type="entry name" value="Lactamase_B"/>
    <property type="match status" value="2"/>
</dbReference>
<dbReference type="Gene3D" id="3.60.15.10">
    <property type="entry name" value="Ribonuclease Z/Hydroxyacylglutathione hydrolase-like"/>
    <property type="match status" value="1"/>
</dbReference>
<evidence type="ECO:0000256" key="7">
    <source>
        <dbReference type="HAMAP-Rule" id="MF_01374"/>
    </source>
</evidence>
<evidence type="ECO:0000256" key="3">
    <source>
        <dbReference type="ARBA" id="ARBA00006759"/>
    </source>
</evidence>
<proteinExistence type="inferred from homology"/>